<dbReference type="InterPro" id="IPR015424">
    <property type="entry name" value="PyrdxlP-dep_Trfase"/>
</dbReference>
<accession>B1I5R3</accession>
<reference evidence="5 6" key="2">
    <citation type="journal article" date="2008" name="Science">
        <title>Environmental genomics reveals a single-species ecosystem deep within Earth.</title>
        <authorList>
            <person name="Chivian D."/>
            <person name="Brodie E.L."/>
            <person name="Alm E.J."/>
            <person name="Culley D.E."/>
            <person name="Dehal P.S."/>
            <person name="Desantis T.Z."/>
            <person name="Gihring T.M."/>
            <person name="Lapidus A."/>
            <person name="Lin L.H."/>
            <person name="Lowry S.R."/>
            <person name="Moser D.P."/>
            <person name="Richardson P.M."/>
            <person name="Southam G."/>
            <person name="Wanger G."/>
            <person name="Pratt L.M."/>
            <person name="Andersen G.L."/>
            <person name="Hazen T.C."/>
            <person name="Brockman F.J."/>
            <person name="Arkin A.P."/>
            <person name="Onstott T.C."/>
        </authorList>
    </citation>
    <scope>NUCLEOTIDE SEQUENCE [LARGE SCALE GENOMIC DNA]</scope>
    <source>
        <strain evidence="5 6">MP104C</strain>
    </source>
</reference>
<dbReference type="PANTHER" id="PTHR42885">
    <property type="entry name" value="HISTIDINOL-PHOSPHATE AMINOTRANSFERASE-RELATED"/>
    <property type="match status" value="1"/>
</dbReference>
<dbReference type="SUPFAM" id="SSF53383">
    <property type="entry name" value="PLP-dependent transferases"/>
    <property type="match status" value="1"/>
</dbReference>
<dbReference type="PROSITE" id="PS00105">
    <property type="entry name" value="AA_TRANSFER_CLASS_1"/>
    <property type="match status" value="1"/>
</dbReference>
<dbReference type="OrthoDB" id="9813612at2"/>
<dbReference type="EMBL" id="CP000860">
    <property type="protein sequence ID" value="ACA60342.1"/>
    <property type="molecule type" value="Genomic_DNA"/>
</dbReference>
<dbReference type="KEGG" id="dau:Daud_1849"/>
<comment type="cofactor">
    <cofactor evidence="1 3">
        <name>pyridoxal 5'-phosphate</name>
        <dbReference type="ChEBI" id="CHEBI:597326"/>
    </cofactor>
</comment>
<dbReference type="AlphaFoldDB" id="B1I5R3"/>
<dbReference type="InterPro" id="IPR015422">
    <property type="entry name" value="PyrdxlP-dep_Trfase_small"/>
</dbReference>
<reference evidence="6" key="1">
    <citation type="submission" date="2007-10" db="EMBL/GenBank/DDBJ databases">
        <title>Complete sequence of chromosome of Desulforudis audaxviator MP104C.</title>
        <authorList>
            <person name="Copeland A."/>
            <person name="Lucas S."/>
            <person name="Lapidus A."/>
            <person name="Barry K."/>
            <person name="Glavina del Rio T."/>
            <person name="Dalin E."/>
            <person name="Tice H."/>
            <person name="Bruce D."/>
            <person name="Pitluck S."/>
            <person name="Lowry S.R."/>
            <person name="Larimer F."/>
            <person name="Land M.L."/>
            <person name="Hauser L."/>
            <person name="Kyrpides N."/>
            <person name="Ivanova N.N."/>
            <person name="Richardson P."/>
        </authorList>
    </citation>
    <scope>NUCLEOTIDE SEQUENCE [LARGE SCALE GENOMIC DNA]</scope>
    <source>
        <strain evidence="6">MP104C</strain>
    </source>
</reference>
<dbReference type="PANTHER" id="PTHR42885:SF1">
    <property type="entry name" value="THREONINE-PHOSPHATE DECARBOXYLASE"/>
    <property type="match status" value="1"/>
</dbReference>
<keyword evidence="2" id="KW-0663">Pyridoxal phosphate</keyword>
<dbReference type="InterPro" id="IPR004838">
    <property type="entry name" value="NHTrfase_class1_PyrdxlP-BS"/>
</dbReference>
<protein>
    <recommendedName>
        <fullName evidence="3">Aminotransferase</fullName>
        <ecNumber evidence="3">2.6.1.-</ecNumber>
    </recommendedName>
</protein>
<keyword evidence="3 5" id="KW-0808">Transferase</keyword>
<dbReference type="Gene3D" id="3.90.1150.10">
    <property type="entry name" value="Aspartate Aminotransferase, domain 1"/>
    <property type="match status" value="1"/>
</dbReference>
<evidence type="ECO:0000259" key="4">
    <source>
        <dbReference type="Pfam" id="PF00155"/>
    </source>
</evidence>
<dbReference type="STRING" id="477974.Daud_1849"/>
<evidence type="ECO:0000313" key="5">
    <source>
        <dbReference type="EMBL" id="ACA60342.1"/>
    </source>
</evidence>
<dbReference type="HOGENOM" id="CLU_017584_3_2_9"/>
<dbReference type="CDD" id="cd00609">
    <property type="entry name" value="AAT_like"/>
    <property type="match status" value="1"/>
</dbReference>
<dbReference type="GO" id="GO:0030170">
    <property type="term" value="F:pyridoxal phosphate binding"/>
    <property type="evidence" value="ECO:0007669"/>
    <property type="project" value="InterPro"/>
</dbReference>
<dbReference type="Gene3D" id="3.40.640.10">
    <property type="entry name" value="Type I PLP-dependent aspartate aminotransferase-like (Major domain)"/>
    <property type="match status" value="1"/>
</dbReference>
<dbReference type="InterPro" id="IPR015421">
    <property type="entry name" value="PyrdxlP-dep_Trfase_major"/>
</dbReference>
<dbReference type="eggNOG" id="COG0079">
    <property type="taxonomic scope" value="Bacteria"/>
</dbReference>
<dbReference type="InterPro" id="IPR004839">
    <property type="entry name" value="Aminotransferase_I/II_large"/>
</dbReference>
<evidence type="ECO:0000256" key="1">
    <source>
        <dbReference type="ARBA" id="ARBA00001933"/>
    </source>
</evidence>
<dbReference type="EC" id="2.6.1.-" evidence="3"/>
<evidence type="ECO:0000313" key="6">
    <source>
        <dbReference type="Proteomes" id="UP000008544"/>
    </source>
</evidence>
<dbReference type="GO" id="GO:0008483">
    <property type="term" value="F:transaminase activity"/>
    <property type="evidence" value="ECO:0007669"/>
    <property type="project" value="UniProtKB-KW"/>
</dbReference>
<organism evidence="5 6">
    <name type="scientific">Desulforudis audaxviator (strain MP104C)</name>
    <dbReference type="NCBI Taxonomy" id="477974"/>
    <lineage>
        <taxon>Bacteria</taxon>
        <taxon>Bacillati</taxon>
        <taxon>Bacillota</taxon>
        <taxon>Clostridia</taxon>
        <taxon>Thermoanaerobacterales</taxon>
        <taxon>Candidatus Desulforudaceae</taxon>
        <taxon>Candidatus Desulforudis</taxon>
    </lineage>
</organism>
<name>B1I5R3_DESAP</name>
<dbReference type="Proteomes" id="UP000008544">
    <property type="component" value="Chromosome"/>
</dbReference>
<evidence type="ECO:0000256" key="3">
    <source>
        <dbReference type="RuleBase" id="RU000481"/>
    </source>
</evidence>
<comment type="similarity">
    <text evidence="3">Belongs to the class-I pyridoxal-phosphate-dependent aminotransferase family.</text>
</comment>
<dbReference type="RefSeq" id="WP_012302918.1">
    <property type="nucleotide sequence ID" value="NC_010424.1"/>
</dbReference>
<dbReference type="Pfam" id="PF00155">
    <property type="entry name" value="Aminotran_1_2"/>
    <property type="match status" value="1"/>
</dbReference>
<feature type="domain" description="Aminotransferase class I/classII large" evidence="4">
    <location>
        <begin position="14"/>
        <end position="337"/>
    </location>
</feature>
<evidence type="ECO:0000256" key="2">
    <source>
        <dbReference type="ARBA" id="ARBA00022898"/>
    </source>
</evidence>
<keyword evidence="6" id="KW-1185">Reference proteome</keyword>
<proteinExistence type="inferred from homology"/>
<gene>
    <name evidence="5" type="ordered locus">Daud_1849</name>
</gene>
<keyword evidence="3 5" id="KW-0032">Aminotransferase</keyword>
<sequence>MKWDHGGAMTGVTIDFSVSLNPLGPPDCVAELLRDALPLITRYPSLDAAPARRSLAAFLGLDPGEVLVGNGATELIGLLVRALRPGRVWVIEPCYSEYRGAAEACGLPVAAAPSRVVDGRFEPLWEALAPEPGDVVFVGYPNNPTGQLPPREALERLRKTRPGVYWVFDESFLAFVDPAKGSSPVLPPVPGVAAVCSLTKFYAVPGLRLGYLVGTGDLVRRLLAAKDPWSVNGLGEHLVGRLLAETAYAAETRAFVTAERARVTAALERLGLRVFSGEANFLLCALPDGYEVQALNACLLRHGMAVRNASTFAGLSARHFRMGLRRADENDRLLEVLSGFLRGDNV</sequence>